<protein>
    <submittedName>
        <fullName evidence="3">2-oxoglutarate ferredoxin oxidoreductase subunit beta</fullName>
        <ecNumber evidence="3">1.2.7.11</ecNumber>
        <ecNumber evidence="3">1.2.7.3</ecNumber>
    </submittedName>
</protein>
<gene>
    <name evidence="3" type="ORF">GGQ97_001694</name>
</gene>
<dbReference type="Gene3D" id="3.40.50.970">
    <property type="match status" value="1"/>
</dbReference>
<dbReference type="InterPro" id="IPR051457">
    <property type="entry name" value="2-oxoacid:Fd_oxidoreductase"/>
</dbReference>
<dbReference type="AlphaFoldDB" id="A0A7X6BHA6"/>
<sequence length="339" mass="36514">MNAPLPIEKTTAKDWASDQEVRWCPGCGDYAVLKAVQRTMPDLGVAREKTVFVSGIGCSSRFPYYMETYGFHTIHGRAPAVATGVKLANPDLDVWIITGDGDALSIGGNHTMHLLRRNLDCQVLLFNNEIYGLTKGQYSPTSRVGTRSPSTPFGSVDTPARPCAFALGAGARFVARGIDVHKSLPDVLKAAHAHKGTAFIEIFQNCVVYNDDVFAPFTARDVASEMQLWLKAGEPMLFAGGTKGLALDPDTLSLKVVAADDPGVLIHDPKNRTLAHLLVEMPPVGFPVALGVVYDDPAPTFEAAVIQQNDAMAAGKKPDLQALVAKGQSWMVEKEPRAE</sequence>
<feature type="domain" description="Thiamine pyrophosphate enzyme TPP-binding" evidence="2">
    <location>
        <begin position="56"/>
        <end position="202"/>
    </location>
</feature>
<name>A0A7X6BHA6_9SPHN</name>
<dbReference type="GO" id="GO:0045333">
    <property type="term" value="P:cellular respiration"/>
    <property type="evidence" value="ECO:0007669"/>
    <property type="project" value="UniProtKB-ARBA"/>
</dbReference>
<dbReference type="PANTHER" id="PTHR48084:SF4">
    <property type="entry name" value="2-OXOGLUTARATE OXIDOREDUCTASE SUBUNIT KORB"/>
    <property type="match status" value="1"/>
</dbReference>
<dbReference type="EC" id="1.2.7.11" evidence="3"/>
<dbReference type="Pfam" id="PF02775">
    <property type="entry name" value="TPP_enzyme_C"/>
    <property type="match status" value="1"/>
</dbReference>
<dbReference type="GO" id="GO:0030976">
    <property type="term" value="F:thiamine pyrophosphate binding"/>
    <property type="evidence" value="ECO:0007669"/>
    <property type="project" value="InterPro"/>
</dbReference>
<evidence type="ECO:0000313" key="4">
    <source>
        <dbReference type="Proteomes" id="UP000558192"/>
    </source>
</evidence>
<dbReference type="EMBL" id="JAATJC010000001">
    <property type="protein sequence ID" value="NJC05901.1"/>
    <property type="molecule type" value="Genomic_DNA"/>
</dbReference>
<dbReference type="PANTHER" id="PTHR48084">
    <property type="entry name" value="2-OXOGLUTARATE OXIDOREDUCTASE SUBUNIT KORB-RELATED"/>
    <property type="match status" value="1"/>
</dbReference>
<organism evidence="3 4">
    <name type="scientific">Sphingomonas kaistensis</name>
    <dbReference type="NCBI Taxonomy" id="298708"/>
    <lineage>
        <taxon>Bacteria</taxon>
        <taxon>Pseudomonadati</taxon>
        <taxon>Pseudomonadota</taxon>
        <taxon>Alphaproteobacteria</taxon>
        <taxon>Sphingomonadales</taxon>
        <taxon>Sphingomonadaceae</taxon>
        <taxon>Sphingomonas</taxon>
    </lineage>
</organism>
<dbReference type="EC" id="1.2.7.3" evidence="3"/>
<dbReference type="InterPro" id="IPR029061">
    <property type="entry name" value="THDP-binding"/>
</dbReference>
<dbReference type="GO" id="GO:0044281">
    <property type="term" value="P:small molecule metabolic process"/>
    <property type="evidence" value="ECO:0007669"/>
    <property type="project" value="UniProtKB-ARBA"/>
</dbReference>
<dbReference type="SUPFAM" id="SSF52518">
    <property type="entry name" value="Thiamin diphosphate-binding fold (THDP-binding)"/>
    <property type="match status" value="1"/>
</dbReference>
<keyword evidence="1 3" id="KW-0560">Oxidoreductase</keyword>
<evidence type="ECO:0000313" key="3">
    <source>
        <dbReference type="EMBL" id="NJC05901.1"/>
    </source>
</evidence>
<dbReference type="GO" id="GO:0047553">
    <property type="term" value="F:2-oxoglutarate synthase activity"/>
    <property type="evidence" value="ECO:0007669"/>
    <property type="project" value="UniProtKB-EC"/>
</dbReference>
<dbReference type="CDD" id="cd03375">
    <property type="entry name" value="TPP_OGFOR"/>
    <property type="match status" value="1"/>
</dbReference>
<dbReference type="RefSeq" id="WP_168068750.1">
    <property type="nucleotide sequence ID" value="NZ_JAATJC010000001.1"/>
</dbReference>
<evidence type="ECO:0000259" key="2">
    <source>
        <dbReference type="Pfam" id="PF02775"/>
    </source>
</evidence>
<keyword evidence="4" id="KW-1185">Reference proteome</keyword>
<accession>A0A7X6BHA6</accession>
<reference evidence="3 4" key="1">
    <citation type="submission" date="2020-03" db="EMBL/GenBank/DDBJ databases">
        <title>Genomic Encyclopedia of Type Strains, Phase IV (KMG-IV): sequencing the most valuable type-strain genomes for metagenomic binning, comparative biology and taxonomic classification.</title>
        <authorList>
            <person name="Goeker M."/>
        </authorList>
    </citation>
    <scope>NUCLEOTIDE SEQUENCE [LARGE SCALE GENOMIC DNA]</scope>
    <source>
        <strain evidence="3 4">DSM 16846</strain>
    </source>
</reference>
<dbReference type="Proteomes" id="UP000558192">
    <property type="component" value="Unassembled WGS sequence"/>
</dbReference>
<comment type="caution">
    <text evidence="3">The sequence shown here is derived from an EMBL/GenBank/DDBJ whole genome shotgun (WGS) entry which is preliminary data.</text>
</comment>
<dbReference type="InterPro" id="IPR011766">
    <property type="entry name" value="TPP_enzyme_TPP-bd"/>
</dbReference>
<proteinExistence type="predicted"/>
<evidence type="ECO:0000256" key="1">
    <source>
        <dbReference type="ARBA" id="ARBA00023002"/>
    </source>
</evidence>